<keyword evidence="2" id="KW-1185">Reference proteome</keyword>
<proteinExistence type="predicted"/>
<reference evidence="1 2" key="1">
    <citation type="submission" date="2023-10" db="EMBL/GenBank/DDBJ databases">
        <authorList>
            <person name="Maclean D."/>
            <person name="Macfadyen A."/>
        </authorList>
    </citation>
    <scope>NUCLEOTIDE SEQUENCE [LARGE SCALE GENOMIC DNA]</scope>
</reference>
<evidence type="ECO:0000313" key="1">
    <source>
        <dbReference type="EMBL" id="CAK0763235.1"/>
    </source>
</evidence>
<name>A0AAV1I0N9_9CHLO</name>
<organism evidence="1 2">
    <name type="scientific">Coccomyxa viridis</name>
    <dbReference type="NCBI Taxonomy" id="1274662"/>
    <lineage>
        <taxon>Eukaryota</taxon>
        <taxon>Viridiplantae</taxon>
        <taxon>Chlorophyta</taxon>
        <taxon>core chlorophytes</taxon>
        <taxon>Trebouxiophyceae</taxon>
        <taxon>Trebouxiophyceae incertae sedis</taxon>
        <taxon>Coccomyxaceae</taxon>
        <taxon>Coccomyxa</taxon>
    </lineage>
</organism>
<comment type="caution">
    <text evidence="1">The sequence shown here is derived from an EMBL/GenBank/DDBJ whole genome shotgun (WGS) entry which is preliminary data.</text>
</comment>
<evidence type="ECO:0000313" key="2">
    <source>
        <dbReference type="Proteomes" id="UP001314263"/>
    </source>
</evidence>
<protein>
    <submittedName>
        <fullName evidence="1">Uncharacterized protein</fullName>
    </submittedName>
</protein>
<sequence length="121" mass="13821">MHPWFAHFDWAGFSKRQLKALYVPQVCKSLVLQDRMCPACEVPRFRPADSTRRCNLEAHAACIHAYLCRAQPCEEARWLGSLLLQVSHPEDRRNFSGGAEDSHPAGKSNKRYVSTGLFKDF</sequence>
<dbReference type="AlphaFoldDB" id="A0AAV1I0N9"/>
<accession>A0AAV1I0N9</accession>
<gene>
    <name evidence="1" type="ORF">CVIRNUC_003037</name>
</gene>
<dbReference type="Proteomes" id="UP001314263">
    <property type="component" value="Unassembled WGS sequence"/>
</dbReference>
<dbReference type="EMBL" id="CAUYUE010000004">
    <property type="protein sequence ID" value="CAK0763235.1"/>
    <property type="molecule type" value="Genomic_DNA"/>
</dbReference>